<evidence type="ECO:0000313" key="4">
    <source>
        <dbReference type="Proteomes" id="UP000541558"/>
    </source>
</evidence>
<evidence type="ECO:0000313" key="3">
    <source>
        <dbReference type="EMBL" id="KAF5339157.1"/>
    </source>
</evidence>
<protein>
    <recommendedName>
        <fullName evidence="2">DUF6534 domain-containing protein</fullName>
    </recommendedName>
</protein>
<feature type="transmembrane region" description="Helical" evidence="1">
    <location>
        <begin position="124"/>
        <end position="143"/>
    </location>
</feature>
<feature type="transmembrane region" description="Helical" evidence="1">
    <location>
        <begin position="163"/>
        <end position="187"/>
    </location>
</feature>
<accession>A0A8H5CEP7</accession>
<keyword evidence="1" id="KW-0812">Transmembrane</keyword>
<dbReference type="InterPro" id="IPR045339">
    <property type="entry name" value="DUF6534"/>
</dbReference>
<dbReference type="Proteomes" id="UP000541558">
    <property type="component" value="Unassembled WGS sequence"/>
</dbReference>
<feature type="transmembrane region" description="Helical" evidence="1">
    <location>
        <begin position="45"/>
        <end position="63"/>
    </location>
</feature>
<organism evidence="3 4">
    <name type="scientific">Ephemerocybe angulata</name>
    <dbReference type="NCBI Taxonomy" id="980116"/>
    <lineage>
        <taxon>Eukaryota</taxon>
        <taxon>Fungi</taxon>
        <taxon>Dikarya</taxon>
        <taxon>Basidiomycota</taxon>
        <taxon>Agaricomycotina</taxon>
        <taxon>Agaricomycetes</taxon>
        <taxon>Agaricomycetidae</taxon>
        <taxon>Agaricales</taxon>
        <taxon>Agaricineae</taxon>
        <taxon>Psathyrellaceae</taxon>
        <taxon>Ephemerocybe</taxon>
    </lineage>
</organism>
<comment type="caution">
    <text evidence="3">The sequence shown here is derived from an EMBL/GenBank/DDBJ whole genome shotgun (WGS) entry which is preliminary data.</text>
</comment>
<dbReference type="EMBL" id="JAACJK010000009">
    <property type="protein sequence ID" value="KAF5339157.1"/>
    <property type="molecule type" value="Genomic_DNA"/>
</dbReference>
<keyword evidence="1" id="KW-1133">Transmembrane helix</keyword>
<keyword evidence="1" id="KW-0472">Membrane</keyword>
<feature type="transmembrane region" description="Helical" evidence="1">
    <location>
        <begin position="232"/>
        <end position="253"/>
    </location>
</feature>
<name>A0A8H5CEP7_9AGAR</name>
<reference evidence="3 4" key="1">
    <citation type="journal article" date="2020" name="ISME J.">
        <title>Uncovering the hidden diversity of litter-decomposition mechanisms in mushroom-forming fungi.</title>
        <authorList>
            <person name="Floudas D."/>
            <person name="Bentzer J."/>
            <person name="Ahren D."/>
            <person name="Johansson T."/>
            <person name="Persson P."/>
            <person name="Tunlid A."/>
        </authorList>
    </citation>
    <scope>NUCLEOTIDE SEQUENCE [LARGE SCALE GENOMIC DNA]</scope>
    <source>
        <strain evidence="3 4">CBS 175.51</strain>
    </source>
</reference>
<sequence>MASNPYILLTGPLLMGSLLSYFLNGAFAMQIYHYYMNYAATDRRFFVYLVAVVVVIELLHMAFSSHTTYSFLAAGYGDPTVFVNAPFSGAALPALNAAGGFCTQIFFAWRILILTKSIFGKIAAGLVALLAGMQCAAGFGVSIQFTLLDGKIEAVKSLNRTIIVWLAGSVSCDVLISIAMVFVLIFARSSTAYSSSKNVLNALIIHTIENGMITTVCALVDLICFLVFPDNFYYICFEYLLGRLYANVLLATLNGRQRMRLAATNEHEFSGRSTGQKSLNNTTNQVQLGALRSYPTPTHQTSKTYPVVSVTTDVQIDDDDSSMPKSRMYP</sequence>
<proteinExistence type="predicted"/>
<evidence type="ECO:0000259" key="2">
    <source>
        <dbReference type="Pfam" id="PF20152"/>
    </source>
</evidence>
<gene>
    <name evidence="3" type="ORF">D9611_011196</name>
</gene>
<feature type="transmembrane region" description="Helical" evidence="1">
    <location>
        <begin position="199"/>
        <end position="226"/>
    </location>
</feature>
<feature type="transmembrane region" description="Helical" evidence="1">
    <location>
        <begin position="90"/>
        <end position="112"/>
    </location>
</feature>
<dbReference type="Pfam" id="PF20152">
    <property type="entry name" value="DUF6534"/>
    <property type="match status" value="1"/>
</dbReference>
<feature type="domain" description="DUF6534" evidence="2">
    <location>
        <begin position="169"/>
        <end position="258"/>
    </location>
</feature>
<feature type="transmembrane region" description="Helical" evidence="1">
    <location>
        <begin position="6"/>
        <end position="24"/>
    </location>
</feature>
<dbReference type="PANTHER" id="PTHR40465:SF1">
    <property type="entry name" value="DUF6534 DOMAIN-CONTAINING PROTEIN"/>
    <property type="match status" value="1"/>
</dbReference>
<keyword evidence="4" id="KW-1185">Reference proteome</keyword>
<dbReference type="OrthoDB" id="3262409at2759"/>
<dbReference type="AlphaFoldDB" id="A0A8H5CEP7"/>
<evidence type="ECO:0000256" key="1">
    <source>
        <dbReference type="SAM" id="Phobius"/>
    </source>
</evidence>
<dbReference type="PANTHER" id="PTHR40465">
    <property type="entry name" value="CHROMOSOME 1, WHOLE GENOME SHOTGUN SEQUENCE"/>
    <property type="match status" value="1"/>
</dbReference>